<organism evidence="2 3">
    <name type="scientific">Shouchella clausii</name>
    <name type="common">Alkalihalobacillus clausii</name>
    <dbReference type="NCBI Taxonomy" id="79880"/>
    <lineage>
        <taxon>Bacteria</taxon>
        <taxon>Bacillati</taxon>
        <taxon>Bacillota</taxon>
        <taxon>Bacilli</taxon>
        <taxon>Bacillales</taxon>
        <taxon>Bacillaceae</taxon>
        <taxon>Shouchella</taxon>
    </lineage>
</organism>
<accession>A0A268NW43</accession>
<evidence type="ECO:0000313" key="3">
    <source>
        <dbReference type="Proteomes" id="UP000216207"/>
    </source>
</evidence>
<evidence type="ECO:0000313" key="2">
    <source>
        <dbReference type="EMBL" id="PAE87743.1"/>
    </source>
</evidence>
<sequence>MNTKKKQYFKKAMSYVWFIAFIAWIFMGVGVGLFEYDPGIITRTSSFILASAYFYHLYDKSKTEQRQ</sequence>
<reference evidence="2 3" key="1">
    <citation type="submission" date="2017-07" db="EMBL/GenBank/DDBJ databases">
        <title>Isolation and whole genome analysis of endospore-forming bacteria from heroin.</title>
        <authorList>
            <person name="Kalinowski J."/>
            <person name="Ahrens B."/>
            <person name="Al-Dilaimi A."/>
            <person name="Winkler A."/>
            <person name="Wibberg D."/>
            <person name="Schleenbecker U."/>
            <person name="Ruckert C."/>
            <person name="Wolfel R."/>
            <person name="Grass G."/>
        </authorList>
    </citation>
    <scope>NUCLEOTIDE SEQUENCE [LARGE SCALE GENOMIC DNA]</scope>
    <source>
        <strain evidence="2 3">7539</strain>
    </source>
</reference>
<keyword evidence="1" id="KW-0812">Transmembrane</keyword>
<name>A0A268NW43_SHOCL</name>
<dbReference type="RefSeq" id="WP_095326991.1">
    <property type="nucleotide sequence ID" value="NZ_NPCC01000029.1"/>
</dbReference>
<comment type="caution">
    <text evidence="2">The sequence shown here is derived from an EMBL/GenBank/DDBJ whole genome shotgun (WGS) entry which is preliminary data.</text>
</comment>
<gene>
    <name evidence="2" type="ORF">CHH72_16570</name>
</gene>
<keyword evidence="1" id="KW-0472">Membrane</keyword>
<feature type="transmembrane region" description="Helical" evidence="1">
    <location>
        <begin position="40"/>
        <end position="58"/>
    </location>
</feature>
<evidence type="ECO:0000256" key="1">
    <source>
        <dbReference type="SAM" id="Phobius"/>
    </source>
</evidence>
<dbReference type="Proteomes" id="UP000216207">
    <property type="component" value="Unassembled WGS sequence"/>
</dbReference>
<keyword evidence="1" id="KW-1133">Transmembrane helix</keyword>
<protein>
    <submittedName>
        <fullName evidence="2">Uncharacterized protein</fullName>
    </submittedName>
</protein>
<dbReference type="EMBL" id="NPCC01000029">
    <property type="protein sequence ID" value="PAE87743.1"/>
    <property type="molecule type" value="Genomic_DNA"/>
</dbReference>
<feature type="transmembrane region" description="Helical" evidence="1">
    <location>
        <begin position="12"/>
        <end position="34"/>
    </location>
</feature>
<dbReference type="AlphaFoldDB" id="A0A268NW43"/>
<proteinExistence type="predicted"/>